<organism evidence="4 5">
    <name type="scientific">Paenibacillus tyrfis</name>
    <dbReference type="NCBI Taxonomy" id="1501230"/>
    <lineage>
        <taxon>Bacteria</taxon>
        <taxon>Bacillati</taxon>
        <taxon>Bacillota</taxon>
        <taxon>Bacilli</taxon>
        <taxon>Bacillales</taxon>
        <taxon>Paenibacillaceae</taxon>
        <taxon>Paenibacillus</taxon>
    </lineage>
</organism>
<dbReference type="EMBL" id="JNVM01000006">
    <property type="protein sequence ID" value="KEQ26373.1"/>
    <property type="molecule type" value="Genomic_DNA"/>
</dbReference>
<dbReference type="InterPro" id="IPR011051">
    <property type="entry name" value="RmlC_Cupin_sf"/>
</dbReference>
<dbReference type="AlphaFoldDB" id="A0A081P6Q0"/>
<comment type="caution">
    <text evidence="4">The sequence shown here is derived from an EMBL/GenBank/DDBJ whole genome shotgun (WGS) entry which is preliminary data.</text>
</comment>
<sequence length="121" mass="13542">MKISKANAPHYIWGGQCDGWHLVQQPELSVIHERMPPHTAEVRHYHEQARQLFFVLTGTAELEVDGELHTLGPQEGCEVPPGVPHQMKNVSSGDVEFLVVSHPQTRGDRVEAPPLAEPKRD</sequence>
<protein>
    <submittedName>
        <fullName evidence="4">Cupin</fullName>
    </submittedName>
</protein>
<evidence type="ECO:0000256" key="1">
    <source>
        <dbReference type="ARBA" id="ARBA00022723"/>
    </source>
</evidence>
<dbReference type="InterPro" id="IPR013096">
    <property type="entry name" value="Cupin_2"/>
</dbReference>
<dbReference type="RefSeq" id="WP_036678774.1">
    <property type="nucleotide sequence ID" value="NZ_JNVM01000006.1"/>
</dbReference>
<dbReference type="OrthoDB" id="9806121at2"/>
<dbReference type="GO" id="GO:0046872">
    <property type="term" value="F:metal ion binding"/>
    <property type="evidence" value="ECO:0007669"/>
    <property type="project" value="UniProtKB-KW"/>
</dbReference>
<feature type="domain" description="Cupin type-2" evidence="3">
    <location>
        <begin position="32"/>
        <end position="100"/>
    </location>
</feature>
<name>A0A081P6Q0_9BACL</name>
<dbReference type="PANTHER" id="PTHR35848:SF9">
    <property type="entry name" value="SLL1358 PROTEIN"/>
    <property type="match status" value="1"/>
</dbReference>
<feature type="compositionally biased region" description="Basic and acidic residues" evidence="2">
    <location>
        <begin position="105"/>
        <end position="121"/>
    </location>
</feature>
<evidence type="ECO:0000313" key="4">
    <source>
        <dbReference type="EMBL" id="KEQ26373.1"/>
    </source>
</evidence>
<feature type="region of interest" description="Disordered" evidence="2">
    <location>
        <begin position="101"/>
        <end position="121"/>
    </location>
</feature>
<evidence type="ECO:0000313" key="5">
    <source>
        <dbReference type="Proteomes" id="UP000028123"/>
    </source>
</evidence>
<keyword evidence="1" id="KW-0479">Metal-binding</keyword>
<proteinExistence type="predicted"/>
<dbReference type="eggNOG" id="COG0662">
    <property type="taxonomic scope" value="Bacteria"/>
</dbReference>
<dbReference type="Proteomes" id="UP000028123">
    <property type="component" value="Unassembled WGS sequence"/>
</dbReference>
<gene>
    <name evidence="4" type="ORF">ET33_31405</name>
</gene>
<dbReference type="InterPro" id="IPR014710">
    <property type="entry name" value="RmlC-like_jellyroll"/>
</dbReference>
<dbReference type="Pfam" id="PF07883">
    <property type="entry name" value="Cupin_2"/>
    <property type="match status" value="1"/>
</dbReference>
<reference evidence="4 5" key="1">
    <citation type="submission" date="2014-06" db="EMBL/GenBank/DDBJ databases">
        <title>Draft genome sequence of Paenibacillus sp. MSt1.</title>
        <authorList>
            <person name="Aw Y.K."/>
            <person name="Ong K.S."/>
            <person name="Gan H.M."/>
            <person name="Lee S.M."/>
        </authorList>
    </citation>
    <scope>NUCLEOTIDE SEQUENCE [LARGE SCALE GENOMIC DNA]</scope>
    <source>
        <strain evidence="4 5">MSt1</strain>
    </source>
</reference>
<keyword evidence="5" id="KW-1185">Reference proteome</keyword>
<dbReference type="Gene3D" id="2.60.120.10">
    <property type="entry name" value="Jelly Rolls"/>
    <property type="match status" value="1"/>
</dbReference>
<accession>A0A081P6Q0</accession>
<dbReference type="SUPFAM" id="SSF51182">
    <property type="entry name" value="RmlC-like cupins"/>
    <property type="match status" value="1"/>
</dbReference>
<evidence type="ECO:0000256" key="2">
    <source>
        <dbReference type="SAM" id="MobiDB-lite"/>
    </source>
</evidence>
<dbReference type="PANTHER" id="PTHR35848">
    <property type="entry name" value="OXALATE-BINDING PROTEIN"/>
    <property type="match status" value="1"/>
</dbReference>
<evidence type="ECO:0000259" key="3">
    <source>
        <dbReference type="Pfam" id="PF07883"/>
    </source>
</evidence>
<dbReference type="InterPro" id="IPR051610">
    <property type="entry name" value="GPI/OXD"/>
</dbReference>